<evidence type="ECO:0000313" key="4">
    <source>
        <dbReference type="Proteomes" id="UP000272622"/>
    </source>
</evidence>
<evidence type="ECO:0000313" key="3">
    <source>
        <dbReference type="EMBL" id="AZL73730.1"/>
    </source>
</evidence>
<dbReference type="PANTHER" id="PTHR22754">
    <property type="entry name" value="DISCO-INTERACTING PROTEIN 2 DIP2 -RELATED"/>
    <property type="match status" value="1"/>
</dbReference>
<reference evidence="3 4" key="1">
    <citation type="submission" date="2018-12" db="EMBL/GenBank/DDBJ databases">
        <authorList>
            <person name="Li S."/>
            <person name="Yang R."/>
            <person name="Chen G."/>
            <person name="Zou L."/>
            <person name="Zhang C."/>
            <person name="Chen Y."/>
            <person name="Liu Z."/>
            <person name="Li Y."/>
            <person name="Yan Y."/>
            <person name="Huang M."/>
            <person name="Chen T."/>
        </authorList>
    </citation>
    <scope>NUCLEOTIDE SEQUENCE [LARGE SCALE GENOMIC DNA]</scope>
    <source>
        <strain evidence="3 4">2014</strain>
    </source>
</reference>
<protein>
    <recommendedName>
        <fullName evidence="2">AMP-dependent synthetase/ligase domain-containing protein</fullName>
    </recommendedName>
</protein>
<dbReference type="Gene3D" id="3.40.50.12780">
    <property type="entry name" value="N-terminal domain of ligase-like"/>
    <property type="match status" value="1"/>
</dbReference>
<evidence type="ECO:0000256" key="1">
    <source>
        <dbReference type="ARBA" id="ARBA00006432"/>
    </source>
</evidence>
<comment type="similarity">
    <text evidence="1">Belongs to the ATP-dependent AMP-binding enzyme family.</text>
</comment>
<keyword evidence="4" id="KW-1185">Reference proteome</keyword>
<name>A0ABM7CQJ7_9PSED</name>
<proteinExistence type="inferred from homology"/>
<dbReference type="InterPro" id="IPR045851">
    <property type="entry name" value="AMP-bd_C_sf"/>
</dbReference>
<dbReference type="SUPFAM" id="SSF56801">
    <property type="entry name" value="Acetyl-CoA synthetase-like"/>
    <property type="match status" value="1"/>
</dbReference>
<dbReference type="InterPro" id="IPR020845">
    <property type="entry name" value="AMP-binding_CS"/>
</dbReference>
<dbReference type="Proteomes" id="UP000272622">
    <property type="component" value="Chromosome"/>
</dbReference>
<dbReference type="InterPro" id="IPR042099">
    <property type="entry name" value="ANL_N_sf"/>
</dbReference>
<evidence type="ECO:0000259" key="2">
    <source>
        <dbReference type="Pfam" id="PF00501"/>
    </source>
</evidence>
<accession>A0ABM7CQJ7</accession>
<feature type="domain" description="AMP-dependent synthetase/ligase" evidence="2">
    <location>
        <begin position="35"/>
        <end position="397"/>
    </location>
</feature>
<dbReference type="EMBL" id="CP034337">
    <property type="protein sequence ID" value="AZL73730.1"/>
    <property type="molecule type" value="Genomic_DNA"/>
</dbReference>
<dbReference type="InterPro" id="IPR000873">
    <property type="entry name" value="AMP-dep_synth/lig_dom"/>
</dbReference>
<dbReference type="Gene3D" id="3.30.300.30">
    <property type="match status" value="1"/>
</dbReference>
<dbReference type="RefSeq" id="WP_125463848.1">
    <property type="nucleotide sequence ID" value="NZ_CP034337.1"/>
</dbReference>
<dbReference type="Pfam" id="PF00501">
    <property type="entry name" value="AMP-binding"/>
    <property type="match status" value="1"/>
</dbReference>
<dbReference type="PANTHER" id="PTHR22754:SF32">
    <property type="entry name" value="DISCO-INTERACTING PROTEIN 2"/>
    <property type="match status" value="1"/>
</dbReference>
<organism evidence="3 4">
    <name type="scientific">Pseudomonas oryziphila</name>
    <dbReference type="NCBI Taxonomy" id="2894079"/>
    <lineage>
        <taxon>Bacteria</taxon>
        <taxon>Pseudomonadati</taxon>
        <taxon>Pseudomonadota</taxon>
        <taxon>Gammaproteobacteria</taxon>
        <taxon>Pseudomonadales</taxon>
        <taxon>Pseudomonadaceae</taxon>
        <taxon>Pseudomonas</taxon>
    </lineage>
</organism>
<sequence length="551" mass="59605">MVLPLLPDLVMARQHARVTFYGAEGPVCLEQPQMLEQLAAVRQQLRGCAPGSLVAIAAPTSARVFIAILAAWAEGLAVSLLPHELGSGSGRLDARRFNAMLEVLDAGLVLVEAELLEHVAAEWRERTRLIDSLALNPLPEPWQPCRAQAQGLALVQFTSGSTGQPKGVCLTHQMISQNCAAIAERVAISAADCVVSWLPLHHDMGLSALTMAWWRGPELVLMPSRMFARNPMSWLQVLSRHRGSLSPAPTSAYALLSRFASRVGHGQLDLSNWRYAWVGAEPVFHTHVRAFEEAYAAHGLARHVVQPAYGMAEAVVAVTLNPPGQPLPVCWVDPERLNRGEVHPLPADDAQAVPLLGNGWPLAGVQLQVCDEQGHGLPDGRLGQIRLRGEAVMHRYLGREPERPTPEHWYATGDIGFVHEGQLYITGRSKDLITRAGVNVSPQAVEWAVEQALELPPGSVAAFSCLDARQACERVVVAIAGKPVEPDAQPALLAQVSRAAVSAAGVQVDNLVLIRRADMPRTTSGKIQRALLREAYLQQQLDPLAALADPA</sequence>
<gene>
    <name evidence="3" type="ORF">EI693_11815</name>
</gene>
<dbReference type="PROSITE" id="PS00455">
    <property type="entry name" value="AMP_BINDING"/>
    <property type="match status" value="1"/>
</dbReference>